<keyword evidence="1" id="KW-1133">Transmembrane helix</keyword>
<name>A0A4R2GHN7_9BACT</name>
<dbReference type="InterPro" id="IPR003399">
    <property type="entry name" value="Mce/MlaD"/>
</dbReference>
<dbReference type="PANTHER" id="PTHR33371">
    <property type="entry name" value="INTERMEMBRANE PHOSPHOLIPID TRANSPORT SYSTEM BINDING PROTEIN MLAD-RELATED"/>
    <property type="match status" value="1"/>
</dbReference>
<evidence type="ECO:0000313" key="3">
    <source>
        <dbReference type="EMBL" id="TCO07642.1"/>
    </source>
</evidence>
<evidence type="ECO:0000259" key="2">
    <source>
        <dbReference type="Pfam" id="PF02470"/>
    </source>
</evidence>
<proteinExistence type="predicted"/>
<organism evidence="3 4">
    <name type="scientific">Natronoflexus pectinivorans</name>
    <dbReference type="NCBI Taxonomy" id="682526"/>
    <lineage>
        <taxon>Bacteria</taxon>
        <taxon>Pseudomonadati</taxon>
        <taxon>Bacteroidota</taxon>
        <taxon>Bacteroidia</taxon>
        <taxon>Marinilabiliales</taxon>
        <taxon>Marinilabiliaceae</taxon>
        <taxon>Natronoflexus</taxon>
    </lineage>
</organism>
<accession>A0A4R2GHN7</accession>
<sequence length="334" mass="36836">MKNRAQKIRLGIFVATGAAIIIILMVFFTARQLLERKDTYFISFQEISVSGMEVGSPVRYLGIRVGSISDIQINPEDITSIIVELSLKPGTPVKEDSKADIVTMGITGLKSIEIRGGTNESAFLKPGGFIEPGTSLADEITGKAEVIAEKAEQVLNNLLRLTSQHNIDKITGMVDDYTRLANNTDRTILSLDTIIRENRANIRSTVHAANLVTENLIASTNLIQSTVEQINAYATGDSISQIIGNLREITHTINESNIKQLIEDLAILAQHTQQLLIKVDDDINRGSQYLVESQSLLKSTLRNLDEASRKINRDPSLLIRGSRTKDSPDDLLRD</sequence>
<dbReference type="InterPro" id="IPR052336">
    <property type="entry name" value="MlaD_Phospholipid_Transporter"/>
</dbReference>
<dbReference type="Proteomes" id="UP000295221">
    <property type="component" value="Unassembled WGS sequence"/>
</dbReference>
<feature type="transmembrane region" description="Helical" evidence="1">
    <location>
        <begin position="12"/>
        <end position="30"/>
    </location>
</feature>
<evidence type="ECO:0000313" key="4">
    <source>
        <dbReference type="Proteomes" id="UP000295221"/>
    </source>
</evidence>
<dbReference type="PANTHER" id="PTHR33371:SF4">
    <property type="entry name" value="INTERMEMBRANE PHOSPHOLIPID TRANSPORT SYSTEM BINDING PROTEIN MLAD"/>
    <property type="match status" value="1"/>
</dbReference>
<reference evidence="3 4" key="1">
    <citation type="submission" date="2019-03" db="EMBL/GenBank/DDBJ databases">
        <title>Genomic Encyclopedia of Type Strains, Phase IV (KMG-IV): sequencing the most valuable type-strain genomes for metagenomic binning, comparative biology and taxonomic classification.</title>
        <authorList>
            <person name="Goeker M."/>
        </authorList>
    </citation>
    <scope>NUCLEOTIDE SEQUENCE [LARGE SCALE GENOMIC DNA]</scope>
    <source>
        <strain evidence="3 4">DSM 24179</strain>
    </source>
</reference>
<dbReference type="OrthoDB" id="9769132at2"/>
<feature type="domain" description="Mce/MlaD" evidence="2">
    <location>
        <begin position="40"/>
        <end position="116"/>
    </location>
</feature>
<dbReference type="Pfam" id="PF02470">
    <property type="entry name" value="MlaD"/>
    <property type="match status" value="1"/>
</dbReference>
<dbReference type="AlphaFoldDB" id="A0A4R2GHN7"/>
<protein>
    <submittedName>
        <fullName evidence="3">ABC-type transporter Mla subunit MlaD</fullName>
    </submittedName>
</protein>
<gene>
    <name evidence="3" type="ORF">EV194_10726</name>
</gene>
<keyword evidence="1" id="KW-0812">Transmembrane</keyword>
<comment type="caution">
    <text evidence="3">The sequence shown here is derived from an EMBL/GenBank/DDBJ whole genome shotgun (WGS) entry which is preliminary data.</text>
</comment>
<evidence type="ECO:0000256" key="1">
    <source>
        <dbReference type="SAM" id="Phobius"/>
    </source>
</evidence>
<keyword evidence="4" id="KW-1185">Reference proteome</keyword>
<keyword evidence="1" id="KW-0472">Membrane</keyword>
<dbReference type="EMBL" id="SLWK01000007">
    <property type="protein sequence ID" value="TCO07642.1"/>
    <property type="molecule type" value="Genomic_DNA"/>
</dbReference>
<dbReference type="RefSeq" id="WP_132433974.1">
    <property type="nucleotide sequence ID" value="NZ_SLWK01000007.1"/>
</dbReference>